<keyword evidence="7 11" id="KW-0479">Metal-binding</keyword>
<keyword evidence="11" id="KW-0963">Cytoplasm</keyword>
<dbReference type="InterPro" id="IPR022892">
    <property type="entry name" value="RNaseHI"/>
</dbReference>
<dbReference type="EC" id="3.1.26.4" evidence="5 11"/>
<feature type="binding site" evidence="11">
    <location>
        <position position="47"/>
    </location>
    <ligand>
        <name>Mg(2+)</name>
        <dbReference type="ChEBI" id="CHEBI:18420"/>
        <label>1</label>
    </ligand>
</feature>
<gene>
    <name evidence="11 13" type="primary">rnhA</name>
    <name evidence="13" type="ORF">K1W69_23290</name>
</gene>
<evidence type="ECO:0000256" key="9">
    <source>
        <dbReference type="ARBA" id="ARBA00022801"/>
    </source>
</evidence>
<comment type="catalytic activity">
    <reaction evidence="1 11">
        <text>Endonucleolytic cleavage to 5'-phosphomonoester.</text>
        <dbReference type="EC" id="3.1.26.4"/>
    </reaction>
</comment>
<comment type="similarity">
    <text evidence="3 11">Belongs to the RNase H family.</text>
</comment>
<keyword evidence="6 11" id="KW-0540">Nuclease</keyword>
<dbReference type="AlphaFoldDB" id="A0AAE2ZQF9"/>
<feature type="binding site" evidence="11">
    <location>
        <position position="133"/>
    </location>
    <ligand>
        <name>Mg(2+)</name>
        <dbReference type="ChEBI" id="CHEBI:18420"/>
        <label>2</label>
    </ligand>
</feature>
<dbReference type="PANTHER" id="PTHR10642:SF26">
    <property type="entry name" value="RIBONUCLEASE H1"/>
    <property type="match status" value="1"/>
</dbReference>
<feature type="binding site" evidence="11">
    <location>
        <position position="9"/>
    </location>
    <ligand>
        <name>Mg(2+)</name>
        <dbReference type="ChEBI" id="CHEBI:18420"/>
        <label>2</label>
    </ligand>
</feature>
<proteinExistence type="inferred from homology"/>
<evidence type="ECO:0000313" key="14">
    <source>
        <dbReference type="Proteomes" id="UP001196509"/>
    </source>
</evidence>
<evidence type="ECO:0000256" key="4">
    <source>
        <dbReference type="ARBA" id="ARBA00011245"/>
    </source>
</evidence>
<dbReference type="EMBL" id="JAICBX010000005">
    <property type="protein sequence ID" value="MBW8640139.1"/>
    <property type="molecule type" value="Genomic_DNA"/>
</dbReference>
<dbReference type="NCBIfam" id="NF001236">
    <property type="entry name" value="PRK00203.1"/>
    <property type="match status" value="1"/>
</dbReference>
<dbReference type="SUPFAM" id="SSF53098">
    <property type="entry name" value="Ribonuclease H-like"/>
    <property type="match status" value="1"/>
</dbReference>
<feature type="binding site" evidence="11">
    <location>
        <position position="69"/>
    </location>
    <ligand>
        <name>Mg(2+)</name>
        <dbReference type="ChEBI" id="CHEBI:18420"/>
        <label>1</label>
    </ligand>
</feature>
<dbReference type="InterPro" id="IPR050092">
    <property type="entry name" value="RNase_H"/>
</dbReference>
<dbReference type="InterPro" id="IPR012337">
    <property type="entry name" value="RNaseH-like_sf"/>
</dbReference>
<evidence type="ECO:0000256" key="2">
    <source>
        <dbReference type="ARBA" id="ARBA00004065"/>
    </source>
</evidence>
<evidence type="ECO:0000256" key="3">
    <source>
        <dbReference type="ARBA" id="ARBA00005300"/>
    </source>
</evidence>
<dbReference type="GO" id="GO:0004523">
    <property type="term" value="F:RNA-DNA hybrid ribonuclease activity"/>
    <property type="evidence" value="ECO:0007669"/>
    <property type="project" value="UniProtKB-UniRule"/>
</dbReference>
<dbReference type="Pfam" id="PF00075">
    <property type="entry name" value="RNase_H"/>
    <property type="match status" value="1"/>
</dbReference>
<dbReference type="RefSeq" id="WP_220230856.1">
    <property type="nucleotide sequence ID" value="NZ_JAICBX010000005.1"/>
</dbReference>
<feature type="binding site" evidence="11">
    <location>
        <position position="9"/>
    </location>
    <ligand>
        <name>Mg(2+)</name>
        <dbReference type="ChEBI" id="CHEBI:18420"/>
        <label>1</label>
    </ligand>
</feature>
<dbReference type="Gene3D" id="3.30.420.10">
    <property type="entry name" value="Ribonuclease H-like superfamily/Ribonuclease H"/>
    <property type="match status" value="1"/>
</dbReference>
<evidence type="ECO:0000256" key="6">
    <source>
        <dbReference type="ARBA" id="ARBA00022722"/>
    </source>
</evidence>
<evidence type="ECO:0000256" key="10">
    <source>
        <dbReference type="ARBA" id="ARBA00022842"/>
    </source>
</evidence>
<comment type="cofactor">
    <cofactor evidence="11">
        <name>Mg(2+)</name>
        <dbReference type="ChEBI" id="CHEBI:18420"/>
    </cofactor>
    <text evidence="11">Binds 1 Mg(2+) ion per subunit. May bind a second metal ion at a regulatory site, or after substrate binding.</text>
</comment>
<name>A0AAE2ZQF9_9HYPH</name>
<dbReference type="PROSITE" id="PS50879">
    <property type="entry name" value="RNASE_H_1"/>
    <property type="match status" value="1"/>
</dbReference>
<dbReference type="FunFam" id="3.30.420.10:FF:000089">
    <property type="entry name" value="Ribonuclease H"/>
    <property type="match status" value="1"/>
</dbReference>
<dbReference type="GO" id="GO:0043137">
    <property type="term" value="P:DNA replication, removal of RNA primer"/>
    <property type="evidence" value="ECO:0007669"/>
    <property type="project" value="TreeGrafter"/>
</dbReference>
<sequence length="149" mass="16706">MNSVEIFTDGACSGNPGPGGWGAILRYGKVEKELSGGEAETTNNRMELTAAIEALETLKRPCSVDLYTDSSYVKDGIGKWIHGWKKNGWRNAAKKPVKNADLWQALDEVRNRHEVKWHWIKGHAGHPENERADELARHAMEPYKPKAAR</sequence>
<dbReference type="InterPro" id="IPR036397">
    <property type="entry name" value="RNaseH_sf"/>
</dbReference>
<comment type="subcellular location">
    <subcellularLocation>
        <location evidence="11">Cytoplasm</location>
    </subcellularLocation>
</comment>
<dbReference type="GO" id="GO:0003676">
    <property type="term" value="F:nucleic acid binding"/>
    <property type="evidence" value="ECO:0007669"/>
    <property type="project" value="InterPro"/>
</dbReference>
<dbReference type="HAMAP" id="MF_00042">
    <property type="entry name" value="RNase_H"/>
    <property type="match status" value="1"/>
</dbReference>
<dbReference type="GO" id="GO:0005737">
    <property type="term" value="C:cytoplasm"/>
    <property type="evidence" value="ECO:0007669"/>
    <property type="project" value="UniProtKB-SubCell"/>
</dbReference>
<feature type="domain" description="RNase H type-1" evidence="12">
    <location>
        <begin position="1"/>
        <end position="141"/>
    </location>
</feature>
<evidence type="ECO:0000256" key="1">
    <source>
        <dbReference type="ARBA" id="ARBA00000077"/>
    </source>
</evidence>
<evidence type="ECO:0000259" key="12">
    <source>
        <dbReference type="PROSITE" id="PS50879"/>
    </source>
</evidence>
<dbReference type="CDD" id="cd09278">
    <property type="entry name" value="RNase_HI_prokaryote_like"/>
    <property type="match status" value="1"/>
</dbReference>
<keyword evidence="10 11" id="KW-0460">Magnesium</keyword>
<organism evidence="13 14">
    <name type="scientific">Flavimaribacter sediminis</name>
    <dbReference type="NCBI Taxonomy" id="2865987"/>
    <lineage>
        <taxon>Bacteria</taxon>
        <taxon>Pseudomonadati</taxon>
        <taxon>Pseudomonadota</taxon>
        <taxon>Alphaproteobacteria</taxon>
        <taxon>Hyphomicrobiales</taxon>
        <taxon>Rhizobiaceae</taxon>
        <taxon>Flavimaribacter</taxon>
    </lineage>
</organism>
<keyword evidence="8 11" id="KW-0255">Endonuclease</keyword>
<comment type="function">
    <text evidence="2 11">Endonuclease that specifically degrades the RNA of RNA-DNA hybrids.</text>
</comment>
<evidence type="ECO:0000256" key="8">
    <source>
        <dbReference type="ARBA" id="ARBA00022759"/>
    </source>
</evidence>
<evidence type="ECO:0000256" key="11">
    <source>
        <dbReference type="HAMAP-Rule" id="MF_00042"/>
    </source>
</evidence>
<evidence type="ECO:0000256" key="7">
    <source>
        <dbReference type="ARBA" id="ARBA00022723"/>
    </source>
</evidence>
<keyword evidence="9 11" id="KW-0378">Hydrolase</keyword>
<dbReference type="PANTHER" id="PTHR10642">
    <property type="entry name" value="RIBONUCLEASE H1"/>
    <property type="match status" value="1"/>
</dbReference>
<dbReference type="Proteomes" id="UP001196509">
    <property type="component" value="Unassembled WGS sequence"/>
</dbReference>
<accession>A0AAE2ZQF9</accession>
<evidence type="ECO:0000313" key="13">
    <source>
        <dbReference type="EMBL" id="MBW8640139.1"/>
    </source>
</evidence>
<protein>
    <recommendedName>
        <fullName evidence="5 11">Ribonuclease H</fullName>
        <shortName evidence="11">RNase H</shortName>
        <ecNumber evidence="5 11">3.1.26.4</ecNumber>
    </recommendedName>
</protein>
<keyword evidence="14" id="KW-1185">Reference proteome</keyword>
<evidence type="ECO:0000256" key="5">
    <source>
        <dbReference type="ARBA" id="ARBA00012180"/>
    </source>
</evidence>
<dbReference type="GO" id="GO:0000287">
    <property type="term" value="F:magnesium ion binding"/>
    <property type="evidence" value="ECO:0007669"/>
    <property type="project" value="UniProtKB-UniRule"/>
</dbReference>
<reference evidence="13" key="1">
    <citation type="submission" date="2021-08" db="EMBL/GenBank/DDBJ databases">
        <title>Hoeflea bacterium WL0058 sp. nov., isolated from the sediment.</title>
        <authorList>
            <person name="Wang L."/>
            <person name="Zhang D."/>
        </authorList>
    </citation>
    <scope>NUCLEOTIDE SEQUENCE</scope>
    <source>
        <strain evidence="13">WL0058</strain>
    </source>
</reference>
<dbReference type="InterPro" id="IPR002156">
    <property type="entry name" value="RNaseH_domain"/>
</dbReference>
<comment type="caution">
    <text evidence="13">The sequence shown here is derived from an EMBL/GenBank/DDBJ whole genome shotgun (WGS) entry which is preliminary data.</text>
</comment>
<comment type="subunit">
    <text evidence="4 11">Monomer.</text>
</comment>